<dbReference type="Proteomes" id="UP000275078">
    <property type="component" value="Unassembled WGS sequence"/>
</dbReference>
<gene>
    <name evidence="3" type="ORF">BJ508DRAFT_303869</name>
</gene>
<feature type="chain" id="PRO_5018261477" evidence="2">
    <location>
        <begin position="20"/>
        <end position="193"/>
    </location>
</feature>
<organism evidence="3 4">
    <name type="scientific">Ascobolus immersus RN42</name>
    <dbReference type="NCBI Taxonomy" id="1160509"/>
    <lineage>
        <taxon>Eukaryota</taxon>
        <taxon>Fungi</taxon>
        <taxon>Dikarya</taxon>
        <taxon>Ascomycota</taxon>
        <taxon>Pezizomycotina</taxon>
        <taxon>Pezizomycetes</taxon>
        <taxon>Pezizales</taxon>
        <taxon>Ascobolaceae</taxon>
        <taxon>Ascobolus</taxon>
    </lineage>
</organism>
<name>A0A3N4IE32_ASCIM</name>
<evidence type="ECO:0000313" key="3">
    <source>
        <dbReference type="EMBL" id="RPA84403.1"/>
    </source>
</evidence>
<accession>A0A3N4IE32</accession>
<evidence type="ECO:0000256" key="2">
    <source>
        <dbReference type="SAM" id="SignalP"/>
    </source>
</evidence>
<dbReference type="EMBL" id="ML119659">
    <property type="protein sequence ID" value="RPA84403.1"/>
    <property type="molecule type" value="Genomic_DNA"/>
</dbReference>
<keyword evidence="2" id="KW-0732">Signal</keyword>
<feature type="region of interest" description="Disordered" evidence="1">
    <location>
        <begin position="23"/>
        <end position="51"/>
    </location>
</feature>
<sequence>MQFRNTFSLLSLLVTATSASPLADAAPKDLSSPDRPSNYLQATRTATSDPHFTSDAVTVPPWIACAPPQFPNWTPITSVERCIAYLYSPGAVCRQTSDEDHGFCTIICRKGKAVIRMCTEGIANFEMDCEMVARGVENTVGKCGRGGDVRGRAAWPTEPWEQSFVERNRRKMEYPFVKVYVEGSGEKIEDPIV</sequence>
<evidence type="ECO:0000313" key="4">
    <source>
        <dbReference type="Proteomes" id="UP000275078"/>
    </source>
</evidence>
<reference evidence="3 4" key="1">
    <citation type="journal article" date="2018" name="Nat. Ecol. Evol.">
        <title>Pezizomycetes genomes reveal the molecular basis of ectomycorrhizal truffle lifestyle.</title>
        <authorList>
            <person name="Murat C."/>
            <person name="Payen T."/>
            <person name="Noel B."/>
            <person name="Kuo A."/>
            <person name="Morin E."/>
            <person name="Chen J."/>
            <person name="Kohler A."/>
            <person name="Krizsan K."/>
            <person name="Balestrini R."/>
            <person name="Da Silva C."/>
            <person name="Montanini B."/>
            <person name="Hainaut M."/>
            <person name="Levati E."/>
            <person name="Barry K.W."/>
            <person name="Belfiori B."/>
            <person name="Cichocki N."/>
            <person name="Clum A."/>
            <person name="Dockter R.B."/>
            <person name="Fauchery L."/>
            <person name="Guy J."/>
            <person name="Iotti M."/>
            <person name="Le Tacon F."/>
            <person name="Lindquist E.A."/>
            <person name="Lipzen A."/>
            <person name="Malagnac F."/>
            <person name="Mello A."/>
            <person name="Molinier V."/>
            <person name="Miyauchi S."/>
            <person name="Poulain J."/>
            <person name="Riccioni C."/>
            <person name="Rubini A."/>
            <person name="Sitrit Y."/>
            <person name="Splivallo R."/>
            <person name="Traeger S."/>
            <person name="Wang M."/>
            <person name="Zifcakova L."/>
            <person name="Wipf D."/>
            <person name="Zambonelli A."/>
            <person name="Paolocci F."/>
            <person name="Nowrousian M."/>
            <person name="Ottonello S."/>
            <person name="Baldrian P."/>
            <person name="Spatafora J.W."/>
            <person name="Henrissat B."/>
            <person name="Nagy L.G."/>
            <person name="Aury J.M."/>
            <person name="Wincker P."/>
            <person name="Grigoriev I.V."/>
            <person name="Bonfante P."/>
            <person name="Martin F.M."/>
        </authorList>
    </citation>
    <scope>NUCLEOTIDE SEQUENCE [LARGE SCALE GENOMIC DNA]</scope>
    <source>
        <strain evidence="3 4">RN42</strain>
    </source>
</reference>
<dbReference type="AlphaFoldDB" id="A0A3N4IE32"/>
<feature type="signal peptide" evidence="2">
    <location>
        <begin position="1"/>
        <end position="19"/>
    </location>
</feature>
<evidence type="ECO:0000256" key="1">
    <source>
        <dbReference type="SAM" id="MobiDB-lite"/>
    </source>
</evidence>
<keyword evidence="4" id="KW-1185">Reference proteome</keyword>
<protein>
    <submittedName>
        <fullName evidence="3">Uncharacterized protein</fullName>
    </submittedName>
</protein>
<proteinExistence type="predicted"/>
<feature type="compositionally biased region" description="Polar residues" evidence="1">
    <location>
        <begin position="34"/>
        <end position="51"/>
    </location>
</feature>